<sequence>MGNRAASSLGTGNVDRFKGLQVITNYRTVNSLWGNILVGCPCRAWSFYSLLQVVELQCKQGGDMFASVDRDTLNCKLDPPTPISKRKRTAPSPTSSANSVIGENSVQVVRDFDAVLEAFSFVNTQIFIQIMLEEARKEQGSSSRKKRVFNDLQWRAIYNELLVRTGRTGYTPTKVHQKFVRLKQEYRIFDDLVKNTSCGWDIASQTVTTSETVWQTYVQGHPGAAKYRQKGFDHYDQLQELLESSLANGALGQPSSLKPPTSEEEVAMYEVGKP</sequence>
<evidence type="ECO:0000313" key="4">
    <source>
        <dbReference type="Proteomes" id="UP000428333"/>
    </source>
</evidence>
<feature type="non-terminal residue" evidence="3">
    <location>
        <position position="1"/>
    </location>
</feature>
<proteinExistence type="predicted"/>
<keyword evidence="4" id="KW-1185">Reference proteome</keyword>
<gene>
    <name evidence="3" type="ORF">C3L33_12557</name>
</gene>
<dbReference type="InterPro" id="IPR024752">
    <property type="entry name" value="Myb/SANT-like_dom"/>
</dbReference>
<feature type="domain" description="Myb/SANT-like" evidence="2">
    <location>
        <begin position="123"/>
        <end position="217"/>
    </location>
</feature>
<organism evidence="3 4">
    <name type="scientific">Rhododendron williamsianum</name>
    <dbReference type="NCBI Taxonomy" id="262921"/>
    <lineage>
        <taxon>Eukaryota</taxon>
        <taxon>Viridiplantae</taxon>
        <taxon>Streptophyta</taxon>
        <taxon>Embryophyta</taxon>
        <taxon>Tracheophyta</taxon>
        <taxon>Spermatophyta</taxon>
        <taxon>Magnoliopsida</taxon>
        <taxon>eudicotyledons</taxon>
        <taxon>Gunneridae</taxon>
        <taxon>Pentapetalae</taxon>
        <taxon>asterids</taxon>
        <taxon>Ericales</taxon>
        <taxon>Ericaceae</taxon>
        <taxon>Ericoideae</taxon>
        <taxon>Rhodoreae</taxon>
        <taxon>Rhododendron</taxon>
    </lineage>
</organism>
<protein>
    <recommendedName>
        <fullName evidence="2">Myb/SANT-like domain-containing protein</fullName>
    </recommendedName>
</protein>
<reference evidence="3 4" key="1">
    <citation type="journal article" date="2019" name="Genome Biol. Evol.">
        <title>The Rhododendron genome and chromosomal organization provide insight into shared whole-genome duplications across the heath family (Ericaceae).</title>
        <authorList>
            <person name="Soza V.L."/>
            <person name="Lindsley D."/>
            <person name="Waalkes A."/>
            <person name="Ramage E."/>
            <person name="Patwardhan R.P."/>
            <person name="Burton J.N."/>
            <person name="Adey A."/>
            <person name="Kumar A."/>
            <person name="Qiu R."/>
            <person name="Shendure J."/>
            <person name="Hall B."/>
        </authorList>
    </citation>
    <scope>NUCLEOTIDE SEQUENCE [LARGE SCALE GENOMIC DNA]</scope>
    <source>
        <strain evidence="3">RSF 1966-606</strain>
    </source>
</reference>
<accession>A0A6A4LDQ8</accession>
<evidence type="ECO:0000313" key="3">
    <source>
        <dbReference type="EMBL" id="KAE9455542.1"/>
    </source>
</evidence>
<evidence type="ECO:0000259" key="2">
    <source>
        <dbReference type="Pfam" id="PF12776"/>
    </source>
</evidence>
<dbReference type="OrthoDB" id="686198at2759"/>
<feature type="region of interest" description="Disordered" evidence="1">
    <location>
        <begin position="249"/>
        <end position="274"/>
    </location>
</feature>
<dbReference type="Pfam" id="PF12776">
    <property type="entry name" value="Myb_DNA-bind_3"/>
    <property type="match status" value="1"/>
</dbReference>
<comment type="caution">
    <text evidence="3">The sequence shown here is derived from an EMBL/GenBank/DDBJ whole genome shotgun (WGS) entry which is preliminary data.</text>
</comment>
<evidence type="ECO:0000256" key="1">
    <source>
        <dbReference type="SAM" id="MobiDB-lite"/>
    </source>
</evidence>
<dbReference type="InterPro" id="IPR045026">
    <property type="entry name" value="LIMYB"/>
</dbReference>
<dbReference type="PANTHER" id="PTHR47584:SF14">
    <property type="entry name" value="L10-INTERACTING MYB DOMAIN-CONTAINING PROTEIN-LIKE"/>
    <property type="match status" value="1"/>
</dbReference>
<name>A0A6A4LDQ8_9ERIC</name>
<feature type="region of interest" description="Disordered" evidence="1">
    <location>
        <begin position="77"/>
        <end position="98"/>
    </location>
</feature>
<dbReference type="EMBL" id="QEFC01001835">
    <property type="protein sequence ID" value="KAE9455542.1"/>
    <property type="molecule type" value="Genomic_DNA"/>
</dbReference>
<dbReference type="Proteomes" id="UP000428333">
    <property type="component" value="Linkage Group LG07"/>
</dbReference>
<dbReference type="PANTHER" id="PTHR47584">
    <property type="match status" value="1"/>
</dbReference>
<dbReference type="AlphaFoldDB" id="A0A6A4LDQ8"/>